<accession>A0A7S1LGF4</accession>
<evidence type="ECO:0000259" key="6">
    <source>
        <dbReference type="Pfam" id="PF00877"/>
    </source>
</evidence>
<evidence type="ECO:0000256" key="3">
    <source>
        <dbReference type="ARBA" id="ARBA00022801"/>
    </source>
</evidence>
<feature type="signal peptide" evidence="5">
    <location>
        <begin position="1"/>
        <end position="23"/>
    </location>
</feature>
<comment type="similarity">
    <text evidence="1">Belongs to the peptidase C40 family.</text>
</comment>
<keyword evidence="5" id="KW-0732">Signal</keyword>
<dbReference type="GO" id="GO:0006508">
    <property type="term" value="P:proteolysis"/>
    <property type="evidence" value="ECO:0007669"/>
    <property type="project" value="UniProtKB-KW"/>
</dbReference>
<proteinExistence type="inferred from homology"/>
<evidence type="ECO:0000256" key="5">
    <source>
        <dbReference type="SAM" id="SignalP"/>
    </source>
</evidence>
<dbReference type="EMBL" id="HBGF01011550">
    <property type="protein sequence ID" value="CAD9101922.1"/>
    <property type="molecule type" value="Transcribed_RNA"/>
</dbReference>
<gene>
    <name evidence="7" type="ORF">NDES1114_LOCUS7695</name>
</gene>
<keyword evidence="4" id="KW-0788">Thiol protease</keyword>
<keyword evidence="3" id="KW-0378">Hydrolase</keyword>
<evidence type="ECO:0000256" key="2">
    <source>
        <dbReference type="ARBA" id="ARBA00022670"/>
    </source>
</evidence>
<dbReference type="SUPFAM" id="SSF54001">
    <property type="entry name" value="Cysteine proteinases"/>
    <property type="match status" value="1"/>
</dbReference>
<dbReference type="Gene3D" id="3.90.1720.10">
    <property type="entry name" value="endopeptidase domain like (from Nostoc punctiforme)"/>
    <property type="match status" value="1"/>
</dbReference>
<dbReference type="InterPro" id="IPR000064">
    <property type="entry name" value="NLP_P60_dom"/>
</dbReference>
<name>A0A7S1LGF4_NEODS</name>
<sequence>MRAVSAVAVAVAVLVAFAGAADATATCDFTAAVGKCASSGRQTRCGQWRCLAKECPTEITMSKAIEVCASPAKNEPLYPNDVAAEGNARKYNSDGDDTYARPASSSVSIKKTPLLGTPRVESSCLNVSANWNVENIRAMLYSFSMDVYAGRYHETYSENMTLRWVGIHDHICAPNVPRYSDCSSTVTWLYWNLFGNGVDFMNGENWGAGYTGTLKEHGVDAGTNPADLKVGDLCFYYHPMHHVAIYVGDNKVVSHGMDPVGYYAYNYAPLDFCRRYLD</sequence>
<keyword evidence="2" id="KW-0645">Protease</keyword>
<feature type="chain" id="PRO_5030893624" description="NlpC/P60 domain-containing protein" evidence="5">
    <location>
        <begin position="24"/>
        <end position="278"/>
    </location>
</feature>
<evidence type="ECO:0000256" key="1">
    <source>
        <dbReference type="ARBA" id="ARBA00007074"/>
    </source>
</evidence>
<feature type="domain" description="NlpC/P60" evidence="6">
    <location>
        <begin position="178"/>
        <end position="259"/>
    </location>
</feature>
<reference evidence="7" key="1">
    <citation type="submission" date="2021-01" db="EMBL/GenBank/DDBJ databases">
        <authorList>
            <person name="Corre E."/>
            <person name="Pelletier E."/>
            <person name="Niang G."/>
            <person name="Scheremetjew M."/>
            <person name="Finn R."/>
            <person name="Kale V."/>
            <person name="Holt S."/>
            <person name="Cochrane G."/>
            <person name="Meng A."/>
            <person name="Brown T."/>
            <person name="Cohen L."/>
        </authorList>
    </citation>
    <scope>NUCLEOTIDE SEQUENCE</scope>
    <source>
        <strain evidence="7">CCAP 1951/1</strain>
    </source>
</reference>
<evidence type="ECO:0000313" key="7">
    <source>
        <dbReference type="EMBL" id="CAD9101922.1"/>
    </source>
</evidence>
<dbReference type="AlphaFoldDB" id="A0A7S1LGF4"/>
<dbReference type="InterPro" id="IPR038765">
    <property type="entry name" value="Papain-like_cys_pep_sf"/>
</dbReference>
<protein>
    <recommendedName>
        <fullName evidence="6">NlpC/P60 domain-containing protein</fullName>
    </recommendedName>
</protein>
<evidence type="ECO:0000256" key="4">
    <source>
        <dbReference type="ARBA" id="ARBA00022807"/>
    </source>
</evidence>
<organism evidence="7">
    <name type="scientific">Neobodo designis</name>
    <name type="common">Flagellated protozoan</name>
    <name type="synonym">Bodo designis</name>
    <dbReference type="NCBI Taxonomy" id="312471"/>
    <lineage>
        <taxon>Eukaryota</taxon>
        <taxon>Discoba</taxon>
        <taxon>Euglenozoa</taxon>
        <taxon>Kinetoplastea</taxon>
        <taxon>Metakinetoplastina</taxon>
        <taxon>Neobodonida</taxon>
        <taxon>Neobodo</taxon>
    </lineage>
</organism>
<dbReference type="Pfam" id="PF00877">
    <property type="entry name" value="NLPC_P60"/>
    <property type="match status" value="1"/>
</dbReference>
<dbReference type="GO" id="GO:0008234">
    <property type="term" value="F:cysteine-type peptidase activity"/>
    <property type="evidence" value="ECO:0007669"/>
    <property type="project" value="UniProtKB-KW"/>
</dbReference>